<dbReference type="Proteomes" id="UP000257323">
    <property type="component" value="Unassembled WGS sequence"/>
</dbReference>
<reference evidence="1 2" key="1">
    <citation type="submission" date="2018-08" db="EMBL/GenBank/DDBJ databases">
        <title>Genome analysis of the thermophilic bacterium of the candidate phylum Aminicenantes from deep subsurface aquifer revealed its physiology and ecological role.</title>
        <authorList>
            <person name="Kadnikov V.V."/>
            <person name="Mardanov A.V."/>
            <person name="Beletsky A.V."/>
            <person name="Karnachuk O.V."/>
            <person name="Ravin N.V."/>
        </authorList>
    </citation>
    <scope>NUCLEOTIDE SEQUENCE [LARGE SCALE GENOMIC DNA]</scope>
    <source>
        <strain evidence="1">BY38</strain>
    </source>
</reference>
<sequence>MKVMSPNQEGLKPHHTGAFRRKEFQLDYPHRLCGILLSS</sequence>
<gene>
    <name evidence="1" type="ORF">OP8BY_0940</name>
</gene>
<protein>
    <submittedName>
        <fullName evidence="1">Uncharacterized protein</fullName>
    </submittedName>
</protein>
<evidence type="ECO:0000313" key="1">
    <source>
        <dbReference type="EMBL" id="RFT16998.1"/>
    </source>
</evidence>
<comment type="caution">
    <text evidence="1">The sequence shown here is derived from an EMBL/GenBank/DDBJ whole genome shotgun (WGS) entry which is preliminary data.</text>
</comment>
<accession>A0A3E2BQJ6</accession>
<name>A0A3E2BQJ6_9BACT</name>
<dbReference type="EMBL" id="QUAH01000001">
    <property type="protein sequence ID" value="RFT16998.1"/>
    <property type="molecule type" value="Genomic_DNA"/>
</dbReference>
<evidence type="ECO:0000313" key="2">
    <source>
        <dbReference type="Proteomes" id="UP000257323"/>
    </source>
</evidence>
<dbReference type="AlphaFoldDB" id="A0A3E2BQJ6"/>
<organism evidence="1 2">
    <name type="scientific">Candidatus Saccharicenans subterraneus</name>
    <dbReference type="NCBI Taxonomy" id="2508984"/>
    <lineage>
        <taxon>Bacteria</taxon>
        <taxon>Candidatus Aminicenantota</taxon>
        <taxon>Candidatus Aminicenantia</taxon>
        <taxon>Candidatus Aminicenantales</taxon>
        <taxon>Candidatus Saccharicenantaceae</taxon>
        <taxon>Candidatus Saccharicenans</taxon>
    </lineage>
</organism>
<proteinExistence type="predicted"/>